<gene>
    <name evidence="1" type="ORF">OP10G_0405</name>
</gene>
<reference evidence="1 2" key="1">
    <citation type="journal article" date="2014" name="PLoS ONE">
        <title>The first complete genome sequence of the class fimbriimonadia in the phylum armatimonadetes.</title>
        <authorList>
            <person name="Hu Z.Y."/>
            <person name="Wang Y.Z."/>
            <person name="Im W.T."/>
            <person name="Wang S.Y."/>
            <person name="Zhao G.P."/>
            <person name="Zheng H.J."/>
            <person name="Quan Z.X."/>
        </authorList>
    </citation>
    <scope>NUCLEOTIDE SEQUENCE [LARGE SCALE GENOMIC DNA]</scope>
    <source>
        <strain evidence="1">Gsoil 348</strain>
    </source>
</reference>
<protein>
    <submittedName>
        <fullName evidence="1">Uncharacterized protein</fullName>
    </submittedName>
</protein>
<organism evidence="1 2">
    <name type="scientific">Fimbriimonas ginsengisoli Gsoil 348</name>
    <dbReference type="NCBI Taxonomy" id="661478"/>
    <lineage>
        <taxon>Bacteria</taxon>
        <taxon>Bacillati</taxon>
        <taxon>Armatimonadota</taxon>
        <taxon>Fimbriimonadia</taxon>
        <taxon>Fimbriimonadales</taxon>
        <taxon>Fimbriimonadaceae</taxon>
        <taxon>Fimbriimonas</taxon>
    </lineage>
</organism>
<dbReference type="InterPro" id="IPR046032">
    <property type="entry name" value="DUF5990"/>
</dbReference>
<sequence>MFRRIKLFFDQVQALDTTTAVNEVAIRGRDSKGLPACARAGVLPNLPE</sequence>
<proteinExistence type="predicted"/>
<accession>A0A068NJH9</accession>
<dbReference type="STRING" id="661478.OP10G_0405"/>
<name>A0A068NJH9_FIMGI</name>
<dbReference type="Proteomes" id="UP000027982">
    <property type="component" value="Chromosome"/>
</dbReference>
<dbReference type="KEGG" id="fgi:OP10G_0405"/>
<evidence type="ECO:0000313" key="1">
    <source>
        <dbReference type="EMBL" id="AIE83773.1"/>
    </source>
</evidence>
<dbReference type="EMBL" id="CP007139">
    <property type="protein sequence ID" value="AIE83773.1"/>
    <property type="molecule type" value="Genomic_DNA"/>
</dbReference>
<dbReference type="Pfam" id="PF19452">
    <property type="entry name" value="DUF5990"/>
    <property type="match status" value="1"/>
</dbReference>
<dbReference type="AlphaFoldDB" id="A0A068NJH9"/>
<dbReference type="HOGENOM" id="CLU_3153061_0_0_0"/>
<evidence type="ECO:0000313" key="2">
    <source>
        <dbReference type="Proteomes" id="UP000027982"/>
    </source>
</evidence>
<keyword evidence="2" id="KW-1185">Reference proteome</keyword>